<proteinExistence type="predicted"/>
<dbReference type="Gene3D" id="1.10.287.1490">
    <property type="match status" value="1"/>
</dbReference>
<reference evidence="4" key="1">
    <citation type="journal article" date="2013" name="Genome Biol.">
        <title>Draft genome of the mountain pine beetle, Dendroctonus ponderosae Hopkins, a major forest pest.</title>
        <authorList>
            <person name="Keeling C.I."/>
            <person name="Yuen M.M."/>
            <person name="Liao N.Y."/>
            <person name="Docking T.R."/>
            <person name="Chan S.K."/>
            <person name="Taylor G.A."/>
            <person name="Palmquist D.L."/>
            <person name="Jackman S.D."/>
            <person name="Nguyen A."/>
            <person name="Li M."/>
            <person name="Henderson H."/>
            <person name="Janes J.K."/>
            <person name="Zhao Y."/>
            <person name="Pandoh P."/>
            <person name="Moore R."/>
            <person name="Sperling F.A."/>
            <person name="Huber D.P."/>
            <person name="Birol I."/>
            <person name="Jones S.J."/>
            <person name="Bohlmann J."/>
        </authorList>
    </citation>
    <scope>NUCLEOTIDE SEQUENCE</scope>
</reference>
<evidence type="ECO:0000313" key="4">
    <source>
        <dbReference type="Proteomes" id="UP000019118"/>
    </source>
</evidence>
<dbReference type="GeneID" id="109543967"/>
<evidence type="ECO:0000313" key="3">
    <source>
        <dbReference type="EnsemblMetazoa" id="XP_019769484.1"/>
    </source>
</evidence>
<dbReference type="Proteomes" id="UP000019118">
    <property type="component" value="Unassembled WGS sequence"/>
</dbReference>
<sequence>MFESDDDDFTLSPSSKLSEMFNAPVGADTTLSYKAPKQPRPPEAPKSNEPAAKIETPTGPPSSPSSVILATPVILWKLENGSNIPMGNYMLAIIGHQAKGVFEIILYQKTTIILVREILGSSVVFYKYPKQFVAFYDRVQQLWNMNFDKKDNLDNFLQHATKYNSRIVDKAEESHLGESKNAKNSPNVEAEATEPSSKQKLLSKITNYGQQVLPKAPQRTNRSDLSDSETESSSSERNLAKPAIAPRKLKKAPTNCGKSVASQHENALSLTSQNLANNNYFLPTTQLVPNTHSRTVYSTPLPDYSLSNFIVAQNAELKANLAEISAKLNSLTCSGNDNGPNLNDQSTLRTKIKCQSLKIDNLSSDLERSRTDLERTQMRLDEALEELAKASMYRAQVDLAELQEKALEVENLKEQLARKDEQLATCRSKIEELELANQGSEQRRGELSRECSELKESLDERAREVEELKRQYVGNVSLKKGQVEVAVKQALSDAFENVMEEVGRNESYDFNSMHGALSKNLKKTGFNLINFLLQDPSASGPS</sequence>
<feature type="compositionally biased region" description="Polar residues" evidence="2">
    <location>
        <begin position="194"/>
        <end position="210"/>
    </location>
</feature>
<evidence type="ECO:0000256" key="2">
    <source>
        <dbReference type="SAM" id="MobiDB-lite"/>
    </source>
</evidence>
<dbReference type="PANTHER" id="PTHR44927:SF1">
    <property type="entry name" value="FK506-BINDING PROTEIN 15"/>
    <property type="match status" value="1"/>
</dbReference>
<reference evidence="3" key="2">
    <citation type="submission" date="2024-08" db="UniProtKB">
        <authorList>
            <consortium name="EnsemblMetazoa"/>
        </authorList>
    </citation>
    <scope>IDENTIFICATION</scope>
</reference>
<feature type="region of interest" description="Disordered" evidence="2">
    <location>
        <begin position="30"/>
        <end position="64"/>
    </location>
</feature>
<protein>
    <submittedName>
        <fullName evidence="3">Uncharacterized protein</fullName>
    </submittedName>
</protein>
<keyword evidence="4" id="KW-1185">Reference proteome</keyword>
<dbReference type="EnsemblMetazoa" id="XM_019913925.1">
    <property type="protein sequence ID" value="XP_019769484.1"/>
    <property type="gene ID" value="LOC109543967"/>
</dbReference>
<dbReference type="KEGG" id="dpa:109543967"/>
<keyword evidence="1" id="KW-0175">Coiled coil</keyword>
<feature type="coiled-coil region" evidence="1">
    <location>
        <begin position="359"/>
        <end position="471"/>
    </location>
</feature>
<name>A0AAR5Q8C9_DENPD</name>
<accession>A0AAR5Q8C9</accession>
<dbReference type="AlphaFoldDB" id="A0AAR5Q8C9"/>
<organism evidence="3 4">
    <name type="scientific">Dendroctonus ponderosae</name>
    <name type="common">Mountain pine beetle</name>
    <dbReference type="NCBI Taxonomy" id="77166"/>
    <lineage>
        <taxon>Eukaryota</taxon>
        <taxon>Metazoa</taxon>
        <taxon>Ecdysozoa</taxon>
        <taxon>Arthropoda</taxon>
        <taxon>Hexapoda</taxon>
        <taxon>Insecta</taxon>
        <taxon>Pterygota</taxon>
        <taxon>Neoptera</taxon>
        <taxon>Endopterygota</taxon>
        <taxon>Coleoptera</taxon>
        <taxon>Polyphaga</taxon>
        <taxon>Cucujiformia</taxon>
        <taxon>Curculionidae</taxon>
        <taxon>Scolytinae</taxon>
        <taxon>Dendroctonus</taxon>
    </lineage>
</organism>
<evidence type="ECO:0000256" key="1">
    <source>
        <dbReference type="SAM" id="Coils"/>
    </source>
</evidence>
<dbReference type="PANTHER" id="PTHR44927">
    <property type="entry name" value="FK506-BINDING PROTEIN 15"/>
    <property type="match status" value="1"/>
</dbReference>
<feature type="region of interest" description="Disordered" evidence="2">
    <location>
        <begin position="173"/>
        <end position="257"/>
    </location>
</feature>